<feature type="transmembrane region" description="Helical" evidence="14">
    <location>
        <begin position="427"/>
        <end position="453"/>
    </location>
</feature>
<dbReference type="Pfam" id="PF01392">
    <property type="entry name" value="Fz"/>
    <property type="match status" value="1"/>
</dbReference>
<keyword evidence="4" id="KW-0217">Developmental protein</keyword>
<keyword evidence="7 14" id="KW-0472">Membrane</keyword>
<dbReference type="InterPro" id="IPR017981">
    <property type="entry name" value="GPCR_2-like_7TM"/>
</dbReference>
<reference evidence="18 19" key="1">
    <citation type="journal article" date="2018" name="Elife">
        <title>Firefly genomes illuminate parallel origins of bioluminescence in beetles.</title>
        <authorList>
            <person name="Fallon T.R."/>
            <person name="Lower S.E."/>
            <person name="Chang C.H."/>
            <person name="Bessho-Uehara M."/>
            <person name="Martin G.J."/>
            <person name="Bewick A.J."/>
            <person name="Behringer M."/>
            <person name="Debat H.J."/>
            <person name="Wong I."/>
            <person name="Day J.C."/>
            <person name="Suvorov A."/>
            <person name="Silva C.J."/>
            <person name="Stanger-Hall K.F."/>
            <person name="Hall D.W."/>
            <person name="Schmitz R.J."/>
            <person name="Nelson D.R."/>
            <person name="Lewis S.M."/>
            <person name="Shigenobu S."/>
            <person name="Bybee S.M."/>
            <person name="Larracuente A.M."/>
            <person name="Oba Y."/>
            <person name="Weng J.K."/>
        </authorList>
    </citation>
    <scope>NUCLEOTIDE SEQUENCE [LARGE SCALE GENOMIC DNA]</scope>
    <source>
        <strain evidence="18">1611_PpyrPB1</strain>
        <tissue evidence="18">Whole body</tissue>
    </source>
</reference>
<evidence type="ECO:0000256" key="9">
    <source>
        <dbReference type="ARBA" id="ARBA00023170"/>
    </source>
</evidence>
<evidence type="ECO:0000256" key="7">
    <source>
        <dbReference type="ARBA" id="ARBA00023136"/>
    </source>
</evidence>
<dbReference type="GO" id="GO:0005929">
    <property type="term" value="C:cilium"/>
    <property type="evidence" value="ECO:0007669"/>
    <property type="project" value="UniProtKB-SubCell"/>
</dbReference>
<comment type="caution">
    <text evidence="12">Lacks conserved residue(s) required for the propagation of feature annotation.</text>
</comment>
<feature type="transmembrane region" description="Helical" evidence="14">
    <location>
        <begin position="290"/>
        <end position="307"/>
    </location>
</feature>
<dbReference type="GO" id="GO:0007417">
    <property type="term" value="P:central nervous system development"/>
    <property type="evidence" value="ECO:0007669"/>
    <property type="project" value="TreeGrafter"/>
</dbReference>
<feature type="region of interest" description="Disordered" evidence="13">
    <location>
        <begin position="851"/>
        <end position="872"/>
    </location>
</feature>
<evidence type="ECO:0000256" key="11">
    <source>
        <dbReference type="ARBA" id="ARBA00035037"/>
    </source>
</evidence>
<dbReference type="GO" id="GO:0007389">
    <property type="term" value="P:pattern specification process"/>
    <property type="evidence" value="ECO:0007669"/>
    <property type="project" value="TreeGrafter"/>
</dbReference>
<protein>
    <recommendedName>
        <fullName evidence="11">Protein smoothened</fullName>
    </recommendedName>
</protein>
<evidence type="ECO:0000259" key="17">
    <source>
        <dbReference type="PROSITE" id="PS50261"/>
    </source>
</evidence>
<dbReference type="GO" id="GO:0005113">
    <property type="term" value="F:patched binding"/>
    <property type="evidence" value="ECO:0007669"/>
    <property type="project" value="TreeGrafter"/>
</dbReference>
<dbReference type="Proteomes" id="UP000327044">
    <property type="component" value="Unassembled WGS sequence"/>
</dbReference>
<feature type="compositionally biased region" description="Basic residues" evidence="13">
    <location>
        <begin position="897"/>
        <end position="910"/>
    </location>
</feature>
<dbReference type="AlphaFoldDB" id="A0A5N4A774"/>
<evidence type="ECO:0000256" key="5">
    <source>
        <dbReference type="ARBA" id="ARBA00022692"/>
    </source>
</evidence>
<dbReference type="CDD" id="cd15030">
    <property type="entry name" value="7tmF_SMO_homolog"/>
    <property type="match status" value="1"/>
</dbReference>
<evidence type="ECO:0000256" key="8">
    <source>
        <dbReference type="ARBA" id="ARBA00023157"/>
    </source>
</evidence>
<evidence type="ECO:0000259" key="16">
    <source>
        <dbReference type="PROSITE" id="PS50038"/>
    </source>
</evidence>
<dbReference type="SUPFAM" id="SSF63501">
    <property type="entry name" value="Frizzled cysteine-rich domain"/>
    <property type="match status" value="1"/>
</dbReference>
<dbReference type="GO" id="GO:0009888">
    <property type="term" value="P:tissue development"/>
    <property type="evidence" value="ECO:0007669"/>
    <property type="project" value="UniProtKB-ARBA"/>
</dbReference>
<evidence type="ECO:0000313" key="18">
    <source>
        <dbReference type="EMBL" id="KAB0793184.1"/>
    </source>
</evidence>
<keyword evidence="6 14" id="KW-1133">Transmembrane helix</keyword>
<dbReference type="PROSITE" id="PS50038">
    <property type="entry name" value="FZ"/>
    <property type="match status" value="1"/>
</dbReference>
<dbReference type="GO" id="GO:0005886">
    <property type="term" value="C:plasma membrane"/>
    <property type="evidence" value="ECO:0007669"/>
    <property type="project" value="TreeGrafter"/>
</dbReference>
<accession>A0A5N4A774</accession>
<feature type="signal peptide" evidence="15">
    <location>
        <begin position="1"/>
        <end position="18"/>
    </location>
</feature>
<feature type="compositionally biased region" description="Polar residues" evidence="13">
    <location>
        <begin position="851"/>
        <end position="870"/>
    </location>
</feature>
<dbReference type="InterPro" id="IPR035683">
    <property type="entry name" value="SMO_7TM"/>
</dbReference>
<dbReference type="InterPro" id="IPR036790">
    <property type="entry name" value="Frizzled_dom_sf"/>
</dbReference>
<dbReference type="InterPro" id="IPR020067">
    <property type="entry name" value="Frizzled_dom"/>
</dbReference>
<evidence type="ECO:0000256" key="14">
    <source>
        <dbReference type="SAM" id="Phobius"/>
    </source>
</evidence>
<feature type="transmembrane region" description="Helical" evidence="14">
    <location>
        <begin position="474"/>
        <end position="498"/>
    </location>
</feature>
<feature type="domain" description="G-protein coupled receptors family 2 profile 2" evidence="17">
    <location>
        <begin position="254"/>
        <end position="523"/>
    </location>
</feature>
<evidence type="ECO:0000256" key="1">
    <source>
        <dbReference type="ARBA" id="ARBA00004138"/>
    </source>
</evidence>
<feature type="chain" id="PRO_5024373035" description="Protein smoothened" evidence="15">
    <location>
        <begin position="19"/>
        <end position="910"/>
    </location>
</feature>
<keyword evidence="15" id="KW-0732">Signal</keyword>
<dbReference type="GO" id="GO:0030425">
    <property type="term" value="C:dendrite"/>
    <property type="evidence" value="ECO:0007669"/>
    <property type="project" value="TreeGrafter"/>
</dbReference>
<evidence type="ECO:0000256" key="2">
    <source>
        <dbReference type="ARBA" id="ARBA00004141"/>
    </source>
</evidence>
<dbReference type="EMBL" id="VVIM01000009">
    <property type="protein sequence ID" value="KAB0793184.1"/>
    <property type="molecule type" value="Genomic_DNA"/>
</dbReference>
<comment type="similarity">
    <text evidence="3">Belongs to the G-protein coupled receptor Fz/Smo family.</text>
</comment>
<feature type="transmembrane region" description="Helical" evidence="14">
    <location>
        <begin position="385"/>
        <end position="407"/>
    </location>
</feature>
<dbReference type="Gene3D" id="1.10.2000.10">
    <property type="entry name" value="Frizzled cysteine-rich domain"/>
    <property type="match status" value="1"/>
</dbReference>
<evidence type="ECO:0000256" key="10">
    <source>
        <dbReference type="ARBA" id="ARBA00023273"/>
    </source>
</evidence>
<evidence type="ECO:0000313" key="19">
    <source>
        <dbReference type="Proteomes" id="UP000327044"/>
    </source>
</evidence>
<dbReference type="GO" id="GO:0071679">
    <property type="term" value="P:commissural neuron axon guidance"/>
    <property type="evidence" value="ECO:0007669"/>
    <property type="project" value="TreeGrafter"/>
</dbReference>
<dbReference type="SMART" id="SM01330">
    <property type="entry name" value="Frizzled"/>
    <property type="match status" value="1"/>
</dbReference>
<dbReference type="PANTHER" id="PTHR11309:SF35">
    <property type="entry name" value="PROTEIN SMOOTHENED"/>
    <property type="match status" value="1"/>
</dbReference>
<name>A0A5N4A774_PHOPY</name>
<feature type="transmembrane region" description="Helical" evidence="14">
    <location>
        <begin position="257"/>
        <end position="278"/>
    </location>
</feature>
<evidence type="ECO:0000256" key="15">
    <source>
        <dbReference type="SAM" id="SignalP"/>
    </source>
</evidence>
<keyword evidence="19" id="KW-1185">Reference proteome</keyword>
<dbReference type="GO" id="GO:0007224">
    <property type="term" value="P:smoothened signaling pathway"/>
    <property type="evidence" value="ECO:0007669"/>
    <property type="project" value="TreeGrafter"/>
</dbReference>
<feature type="domain" description="FZ" evidence="16">
    <location>
        <begin position="89"/>
        <end position="205"/>
    </location>
</feature>
<evidence type="ECO:0000256" key="12">
    <source>
        <dbReference type="PROSITE-ProRule" id="PRU00090"/>
    </source>
</evidence>
<evidence type="ECO:0000256" key="3">
    <source>
        <dbReference type="ARBA" id="ARBA00008077"/>
    </source>
</evidence>
<evidence type="ECO:0000256" key="13">
    <source>
        <dbReference type="SAM" id="MobiDB-lite"/>
    </source>
</evidence>
<evidence type="ECO:0000256" key="6">
    <source>
        <dbReference type="ARBA" id="ARBA00022989"/>
    </source>
</evidence>
<feature type="transmembrane region" description="Helical" evidence="14">
    <location>
        <begin position="340"/>
        <end position="364"/>
    </location>
</feature>
<dbReference type="PRINTS" id="PR00489">
    <property type="entry name" value="FRIZZLED"/>
</dbReference>
<comment type="subcellular location">
    <subcellularLocation>
        <location evidence="1">Cell projection</location>
        <location evidence="1">Cilium</location>
    </subcellularLocation>
    <subcellularLocation>
        <location evidence="2">Membrane</location>
        <topology evidence="2">Multi-pass membrane protein</topology>
    </subcellularLocation>
</comment>
<feature type="region of interest" description="Disordered" evidence="13">
    <location>
        <begin position="884"/>
        <end position="910"/>
    </location>
</feature>
<gene>
    <name evidence="18" type="ORF">PPYR_12804</name>
</gene>
<sequence>MWSKLLHISTLWSFVAESVPVNNGASIIQAVLVRTPMFDQNNTLENGSLGTGDQVQHIRHVDSKRFRSKDGFMHDRYPLLSDINLKYCQRPATCQNLSQTTCMGSKLPYGSTSLDLTNTSSQEKVLEQLLVYKYIRYLPKCWAVIQPFLCALYMPRCTDGMVDLPSMEMCRITLRPCKILYDNGIFPEFIKCEDKELFPSMCKNDIHDVKFNMTGFCMDPLVRVDRADLAYSDIDDCGLQCKDVLYTDEEHRQIQKLMIYCAIICIILNFFTIITFIIDWKTANKYPALAIFYLNVCFFISYCGWFIQFLSGDAHEDIVCKKDGTLRKHEPSANENLSCVTVFVMVYYFLIAGMVWFVIFAYAWHMSSLQALGKIQERVDKKRAYFHLVAWSLPLILTITTMAIGEIDGDYVLGICFVGCINSAARIGLLLTPLAATIFSAGYIVVRGLLVLIQVKIDSKNVISDHSSRKIRSNIVRMGVFALFMVIFCIITFVYHIYVFVNSETWTNSLHNYVICKLTSLSSDLTQCKIEARPSVAMLQLQLLAVFGSGLAVASWVWCTATFHVWTRYFRRKFHCEIEKPMKYQKHKIIAQAFEKRKIFNQGRKISIECQPHTDPVGLHFDLNSAASNDLSTTWAANLPRLVNRRCAVPNEVMNYSASSNSEMSYSLQQISIESRRNSGESQLSVQISEVTAKINRRMHRNRPRRKRNVIRRSRSRVGRRRNSTASLDSQLGSQLHNIFNVPDAKHTLPNLTKRRIANAGLDELLANAKLILPLDKNHTDDENVSVTISESKFNVVVNHSNNNLDLSDQLIMKSLHQDLHINNHYSDESDDSSTDNSSAPELKQLLQSSLNSAVSTGTQNRSSKQSKTSIDVAVQANASEIVTQTAALENESKKKGEGKHKTKRRSKRK</sequence>
<keyword evidence="9" id="KW-0675">Receptor</keyword>
<keyword evidence="8" id="KW-1015">Disulfide bond</keyword>
<dbReference type="GO" id="GO:0004888">
    <property type="term" value="F:transmembrane signaling receptor activity"/>
    <property type="evidence" value="ECO:0007669"/>
    <property type="project" value="InterPro"/>
</dbReference>
<feature type="region of interest" description="Disordered" evidence="13">
    <location>
        <begin position="699"/>
        <end position="728"/>
    </location>
</feature>
<dbReference type="InterPro" id="IPR015526">
    <property type="entry name" value="Frizzled/SFRP"/>
</dbReference>
<dbReference type="Pfam" id="PF01534">
    <property type="entry name" value="Frizzled"/>
    <property type="match status" value="1"/>
</dbReference>
<proteinExistence type="inferred from homology"/>
<evidence type="ECO:0000256" key="4">
    <source>
        <dbReference type="ARBA" id="ARBA00022473"/>
    </source>
</evidence>
<keyword evidence="5 14" id="KW-0812">Transmembrane</keyword>
<organism evidence="18 19">
    <name type="scientific">Photinus pyralis</name>
    <name type="common">Common eastern firefly</name>
    <name type="synonym">Lampyris pyralis</name>
    <dbReference type="NCBI Taxonomy" id="7054"/>
    <lineage>
        <taxon>Eukaryota</taxon>
        <taxon>Metazoa</taxon>
        <taxon>Ecdysozoa</taxon>
        <taxon>Arthropoda</taxon>
        <taxon>Hexapoda</taxon>
        <taxon>Insecta</taxon>
        <taxon>Pterygota</taxon>
        <taxon>Neoptera</taxon>
        <taxon>Endopterygota</taxon>
        <taxon>Coleoptera</taxon>
        <taxon>Polyphaga</taxon>
        <taxon>Elateriformia</taxon>
        <taxon>Elateroidea</taxon>
        <taxon>Lampyridae</taxon>
        <taxon>Lampyrinae</taxon>
        <taxon>Photinus</taxon>
    </lineage>
</organism>
<dbReference type="Gene3D" id="1.20.1070.10">
    <property type="entry name" value="Rhodopsin 7-helix transmembrane proteins"/>
    <property type="match status" value="1"/>
</dbReference>
<keyword evidence="10" id="KW-0966">Cell projection</keyword>
<feature type="compositionally biased region" description="Basic residues" evidence="13">
    <location>
        <begin position="699"/>
        <end position="723"/>
    </location>
</feature>
<dbReference type="InterPro" id="IPR000539">
    <property type="entry name" value="Frizzled/Smoothened_7TM"/>
</dbReference>
<dbReference type="PROSITE" id="PS50261">
    <property type="entry name" value="G_PROTEIN_RECEP_F2_4"/>
    <property type="match status" value="1"/>
</dbReference>
<dbReference type="InParanoid" id="A0A5N4A774"/>
<dbReference type="SMART" id="SM00063">
    <property type="entry name" value="FRI"/>
    <property type="match status" value="1"/>
</dbReference>
<dbReference type="FunCoup" id="A0A5N4A774">
    <property type="interactions" value="489"/>
</dbReference>
<dbReference type="PANTHER" id="PTHR11309">
    <property type="entry name" value="FRIZZLED"/>
    <property type="match status" value="1"/>
</dbReference>
<comment type="caution">
    <text evidence="18">The sequence shown here is derived from an EMBL/GenBank/DDBJ whole genome shotgun (WGS) entry which is preliminary data.</text>
</comment>
<feature type="transmembrane region" description="Helical" evidence="14">
    <location>
        <begin position="543"/>
        <end position="566"/>
    </location>
</feature>